<keyword evidence="3" id="KW-1185">Reference proteome</keyword>
<organism evidence="2 3">
    <name type="scientific">Chionoecetes opilio</name>
    <name type="common">Atlantic snow crab</name>
    <name type="synonym">Cancer opilio</name>
    <dbReference type="NCBI Taxonomy" id="41210"/>
    <lineage>
        <taxon>Eukaryota</taxon>
        <taxon>Metazoa</taxon>
        <taxon>Ecdysozoa</taxon>
        <taxon>Arthropoda</taxon>
        <taxon>Crustacea</taxon>
        <taxon>Multicrustacea</taxon>
        <taxon>Malacostraca</taxon>
        <taxon>Eumalacostraca</taxon>
        <taxon>Eucarida</taxon>
        <taxon>Decapoda</taxon>
        <taxon>Pleocyemata</taxon>
        <taxon>Brachyura</taxon>
        <taxon>Eubrachyura</taxon>
        <taxon>Majoidea</taxon>
        <taxon>Majidae</taxon>
        <taxon>Chionoecetes</taxon>
    </lineage>
</organism>
<feature type="compositionally biased region" description="Gly residues" evidence="1">
    <location>
        <begin position="101"/>
        <end position="111"/>
    </location>
</feature>
<name>A0A8J4Y6F9_CHIOP</name>
<protein>
    <submittedName>
        <fullName evidence="2">Uncharacterized protein</fullName>
    </submittedName>
</protein>
<comment type="caution">
    <text evidence="2">The sequence shown here is derived from an EMBL/GenBank/DDBJ whole genome shotgun (WGS) entry which is preliminary data.</text>
</comment>
<evidence type="ECO:0000256" key="1">
    <source>
        <dbReference type="SAM" id="MobiDB-lite"/>
    </source>
</evidence>
<dbReference type="EMBL" id="JACEEZ010009702">
    <property type="protein sequence ID" value="KAG0722348.1"/>
    <property type="molecule type" value="Genomic_DNA"/>
</dbReference>
<reference evidence="2" key="1">
    <citation type="submission" date="2020-07" db="EMBL/GenBank/DDBJ databases">
        <title>The High-quality genome of the commercially important snow crab, Chionoecetes opilio.</title>
        <authorList>
            <person name="Jeong J.-H."/>
            <person name="Ryu S."/>
        </authorList>
    </citation>
    <scope>NUCLEOTIDE SEQUENCE</scope>
    <source>
        <strain evidence="2">MADBK_172401_WGS</strain>
        <tissue evidence="2">Digestive gland</tissue>
    </source>
</reference>
<feature type="region of interest" description="Disordered" evidence="1">
    <location>
        <begin position="97"/>
        <end position="117"/>
    </location>
</feature>
<gene>
    <name evidence="2" type="ORF">GWK47_044631</name>
</gene>
<dbReference type="AlphaFoldDB" id="A0A8J4Y6F9"/>
<proteinExistence type="predicted"/>
<evidence type="ECO:0000313" key="3">
    <source>
        <dbReference type="Proteomes" id="UP000770661"/>
    </source>
</evidence>
<dbReference type="Proteomes" id="UP000770661">
    <property type="component" value="Unassembled WGS sequence"/>
</dbReference>
<evidence type="ECO:0000313" key="2">
    <source>
        <dbReference type="EMBL" id="KAG0722348.1"/>
    </source>
</evidence>
<accession>A0A8J4Y6F9</accession>
<sequence>MEVKVFMLDSARALKMFHILETRPPKGALVLAGTGTRPSTASPLVSTGGFRLPWRLSGAVVPSPVGPPFTCSFGNTTSAAKISPRCSVSRERLTGFERGLGSLGGGPGGVGAPPRRGRRGCCPPFPIFARGARASGRGRTPK</sequence>